<dbReference type="VEuPathDB" id="FungiDB:BDEG_28549"/>
<name>A0A177WZR5_BATDL</name>
<accession>A0A177WZR5</accession>
<dbReference type="Proteomes" id="UP000077115">
    <property type="component" value="Unassembled WGS sequence"/>
</dbReference>
<gene>
    <name evidence="2" type="ORF">BDEG_28549</name>
</gene>
<reference evidence="2 3" key="2">
    <citation type="submission" date="2016-05" db="EMBL/GenBank/DDBJ databases">
        <title>Lineage-specific infection strategies underlie the spectrum of fungal disease in amphibians.</title>
        <authorList>
            <person name="Cuomo C.A."/>
            <person name="Farrer R.A."/>
            <person name="James T."/>
            <person name="Longcore J."/>
            <person name="Birren B."/>
        </authorList>
    </citation>
    <scope>NUCLEOTIDE SEQUENCE [LARGE SCALE GENOMIC DNA]</scope>
    <source>
        <strain evidence="2 3">JEL423</strain>
    </source>
</reference>
<sequence>MKQMHKWNYIHDPALAQMNVNDARAFLQVLLQLSYSYTKSQYMDQVIEHIQKNPDMLDNDGSILLKHFFSFRDAQPVPATIKTLGELARSQLNFMLNILKPSKLFEELEPKVIFPFKKSKPRMISLSKESEPQVIFLPEESRLQSKSLSKLFEELEPRVILLPEELKSQITTVSKILKPQVVFLPEESIPQSKSLSKLFEELEPRVILLPEKSKPRAVSVSKKPTPQITRVPKEPKVSLKKSKAKQNDTDVSDPLDESKADSLDVNAMNSPTSFLYNQLDGMTMQELTGLCKYLKIKTTKSRTELVTDFEAFKASKAVTKEPAADLTEIKAESDKETTYSSPITIRTKIMSDNKNNYSRGTFIPLDSQGIKRLPLYRLVKLCKSEGIDIKLPQKQLLSSVKLLINSHRQSVVGVNNEVDLVMLRRIAFSNLAKQHTGVSEVIDGVLLKVPKPSPVAAKFLKGIYLNPT</sequence>
<protein>
    <submittedName>
        <fullName evidence="2">Uncharacterized protein</fullName>
    </submittedName>
</protein>
<dbReference type="AlphaFoldDB" id="A0A177WZR5"/>
<proteinExistence type="predicted"/>
<feature type="region of interest" description="Disordered" evidence="1">
    <location>
        <begin position="217"/>
        <end position="259"/>
    </location>
</feature>
<dbReference type="EMBL" id="DS022316">
    <property type="protein sequence ID" value="OAJ45408.1"/>
    <property type="molecule type" value="Genomic_DNA"/>
</dbReference>
<evidence type="ECO:0000313" key="2">
    <source>
        <dbReference type="EMBL" id="OAJ45408.1"/>
    </source>
</evidence>
<organism evidence="2 3">
    <name type="scientific">Batrachochytrium dendrobatidis (strain JEL423)</name>
    <dbReference type="NCBI Taxonomy" id="403673"/>
    <lineage>
        <taxon>Eukaryota</taxon>
        <taxon>Fungi</taxon>
        <taxon>Fungi incertae sedis</taxon>
        <taxon>Chytridiomycota</taxon>
        <taxon>Chytridiomycota incertae sedis</taxon>
        <taxon>Chytridiomycetes</taxon>
        <taxon>Rhizophydiales</taxon>
        <taxon>Rhizophydiales incertae sedis</taxon>
        <taxon>Batrachochytrium</taxon>
    </lineage>
</organism>
<reference evidence="2 3" key="1">
    <citation type="submission" date="2006-10" db="EMBL/GenBank/DDBJ databases">
        <title>The Genome Sequence of Batrachochytrium dendrobatidis JEL423.</title>
        <authorList>
            <consortium name="The Broad Institute Genome Sequencing Platform"/>
            <person name="Birren B."/>
            <person name="Lander E."/>
            <person name="Galagan J."/>
            <person name="Cuomo C."/>
            <person name="Devon K."/>
            <person name="Jaffe D."/>
            <person name="Butler J."/>
            <person name="Alvarez P."/>
            <person name="Gnerre S."/>
            <person name="Grabherr M."/>
            <person name="Kleber M."/>
            <person name="Mauceli E."/>
            <person name="Brockman W."/>
            <person name="Young S."/>
            <person name="LaButti K."/>
            <person name="Sykes S."/>
            <person name="DeCaprio D."/>
            <person name="Crawford M."/>
            <person name="Koehrsen M."/>
            <person name="Engels R."/>
            <person name="Montgomery P."/>
            <person name="Pearson M."/>
            <person name="Howarth C."/>
            <person name="Larson L."/>
            <person name="White J."/>
            <person name="O'Leary S."/>
            <person name="Kodira C."/>
            <person name="Zeng Q."/>
            <person name="Yandava C."/>
            <person name="Alvarado L."/>
            <person name="Longcore J."/>
            <person name="James T."/>
        </authorList>
    </citation>
    <scope>NUCLEOTIDE SEQUENCE [LARGE SCALE GENOMIC DNA]</scope>
    <source>
        <strain evidence="2 3">JEL423</strain>
    </source>
</reference>
<evidence type="ECO:0000256" key="1">
    <source>
        <dbReference type="SAM" id="MobiDB-lite"/>
    </source>
</evidence>
<evidence type="ECO:0000313" key="3">
    <source>
        <dbReference type="Proteomes" id="UP000077115"/>
    </source>
</evidence>